<proteinExistence type="inferred from homology"/>
<dbReference type="Proteomes" id="UP000007058">
    <property type="component" value="Chromosome"/>
</dbReference>
<sequence>MASNEIVSWGNEKIEWSDDLLLQAEQDDEDHREMFALMNRVFSAARLGADVVTSAVADLCLFTREHFTREQHSMESAGYPDCEAHRYDHEYLIFQLDVLIDRLMLSGPELVAEELVDLLKRWLCDHILTYDSAFVEFLRERGRGREVA</sequence>
<dbReference type="RefSeq" id="WP_011386320.1">
    <property type="nucleotide sequence ID" value="NC_007626.1"/>
</dbReference>
<gene>
    <name evidence="6" type="ordered locus">amb3966</name>
</gene>
<accession>Q2W055</accession>
<protein>
    <submittedName>
        <fullName evidence="6">Hemerythrin-like protein PA1673</fullName>
    </submittedName>
</protein>
<dbReference type="PANTHER" id="PTHR37164:SF1">
    <property type="entry name" value="BACTERIOHEMERYTHRIN"/>
    <property type="match status" value="1"/>
</dbReference>
<dbReference type="NCBIfam" id="NF033749">
    <property type="entry name" value="bact_hemeryth"/>
    <property type="match status" value="1"/>
</dbReference>
<organism evidence="6 7">
    <name type="scientific">Paramagnetospirillum magneticum (strain ATCC 700264 / AMB-1)</name>
    <name type="common">Magnetospirillum magneticum</name>
    <dbReference type="NCBI Taxonomy" id="342108"/>
    <lineage>
        <taxon>Bacteria</taxon>
        <taxon>Pseudomonadati</taxon>
        <taxon>Pseudomonadota</taxon>
        <taxon>Alphaproteobacteria</taxon>
        <taxon>Rhodospirillales</taxon>
        <taxon>Magnetospirillaceae</taxon>
        <taxon>Paramagnetospirillum</taxon>
    </lineage>
</organism>
<dbReference type="KEGG" id="mag:amb3966"/>
<evidence type="ECO:0000313" key="7">
    <source>
        <dbReference type="Proteomes" id="UP000007058"/>
    </source>
</evidence>
<dbReference type="PROSITE" id="PS00550">
    <property type="entry name" value="HEMERYTHRINS"/>
    <property type="match status" value="1"/>
</dbReference>
<dbReference type="OrthoDB" id="7305302at2"/>
<keyword evidence="4" id="KW-0408">Iron</keyword>
<keyword evidence="7" id="KW-1185">Reference proteome</keyword>
<keyword evidence="3" id="KW-0479">Metal-binding</keyword>
<dbReference type="InterPro" id="IPR050669">
    <property type="entry name" value="Hemerythrin"/>
</dbReference>
<evidence type="ECO:0000259" key="5">
    <source>
        <dbReference type="Pfam" id="PF01814"/>
    </source>
</evidence>
<dbReference type="HOGENOM" id="CLU_086902_2_2_5"/>
<dbReference type="STRING" id="342108.amb3966"/>
<keyword evidence="2" id="KW-0813">Transport</keyword>
<dbReference type="Gene3D" id="1.20.120.50">
    <property type="entry name" value="Hemerythrin-like"/>
    <property type="match status" value="1"/>
</dbReference>
<evidence type="ECO:0000256" key="1">
    <source>
        <dbReference type="ARBA" id="ARBA00010587"/>
    </source>
</evidence>
<evidence type="ECO:0000256" key="3">
    <source>
        <dbReference type="ARBA" id="ARBA00022723"/>
    </source>
</evidence>
<dbReference type="InterPro" id="IPR035938">
    <property type="entry name" value="Hemerythrin-like_sf"/>
</dbReference>
<dbReference type="Pfam" id="PF01814">
    <property type="entry name" value="Hemerythrin"/>
    <property type="match status" value="1"/>
</dbReference>
<dbReference type="CDD" id="cd12107">
    <property type="entry name" value="Hemerythrin"/>
    <property type="match status" value="1"/>
</dbReference>
<feature type="domain" description="Hemerythrin-like" evidence="5">
    <location>
        <begin position="28"/>
        <end position="135"/>
    </location>
</feature>
<dbReference type="InterPro" id="IPR012827">
    <property type="entry name" value="Hemerythrin_metal-bd"/>
</dbReference>
<dbReference type="GO" id="GO:0005344">
    <property type="term" value="F:oxygen carrier activity"/>
    <property type="evidence" value="ECO:0007669"/>
    <property type="project" value="UniProtKB-KW"/>
</dbReference>
<dbReference type="EMBL" id="AP007255">
    <property type="protein sequence ID" value="BAE52770.1"/>
    <property type="molecule type" value="Genomic_DNA"/>
</dbReference>
<evidence type="ECO:0000313" key="6">
    <source>
        <dbReference type="EMBL" id="BAE52770.1"/>
    </source>
</evidence>
<comment type="similarity">
    <text evidence="1">Belongs to the hemerythrin family.</text>
</comment>
<dbReference type="NCBIfam" id="TIGR02481">
    <property type="entry name" value="hemeryth_dom"/>
    <property type="match status" value="1"/>
</dbReference>
<dbReference type="AlphaFoldDB" id="Q2W055"/>
<evidence type="ECO:0000256" key="2">
    <source>
        <dbReference type="ARBA" id="ARBA00022621"/>
    </source>
</evidence>
<dbReference type="InterPro" id="IPR016131">
    <property type="entry name" value="Haemerythrin_Fe_BS"/>
</dbReference>
<dbReference type="SUPFAM" id="SSF47188">
    <property type="entry name" value="Hemerythrin-like"/>
    <property type="match status" value="1"/>
</dbReference>
<dbReference type="PANTHER" id="PTHR37164">
    <property type="entry name" value="BACTERIOHEMERYTHRIN"/>
    <property type="match status" value="1"/>
</dbReference>
<reference evidence="6 7" key="1">
    <citation type="journal article" date="2005" name="DNA Res.">
        <title>Complete genome sequence of the facultative anaerobic magnetotactic bacterium Magnetospirillum sp. strain AMB-1.</title>
        <authorList>
            <person name="Matsunaga T."/>
            <person name="Okamura Y."/>
            <person name="Fukuda Y."/>
            <person name="Wahyudi A.T."/>
            <person name="Murase Y."/>
            <person name="Takeyama H."/>
        </authorList>
    </citation>
    <scope>NUCLEOTIDE SEQUENCE [LARGE SCALE GENOMIC DNA]</scope>
    <source>
        <strain evidence="7">ATCC 700264 / AMB-1</strain>
    </source>
</reference>
<keyword evidence="2" id="KW-0561">Oxygen transport</keyword>
<dbReference type="InterPro" id="IPR012312">
    <property type="entry name" value="Hemerythrin-like"/>
</dbReference>
<dbReference type="GO" id="GO:0046872">
    <property type="term" value="F:metal ion binding"/>
    <property type="evidence" value="ECO:0007669"/>
    <property type="project" value="UniProtKB-KW"/>
</dbReference>
<name>Q2W055_PARM1</name>
<evidence type="ECO:0000256" key="4">
    <source>
        <dbReference type="ARBA" id="ARBA00023004"/>
    </source>
</evidence>